<dbReference type="EnsemblPlants" id="Pp3c6_5549V3.1">
    <property type="protein sequence ID" value="Pp3c6_5549V3.1"/>
    <property type="gene ID" value="Pp3c6_5549"/>
</dbReference>
<reference evidence="2" key="3">
    <citation type="submission" date="2020-12" db="UniProtKB">
        <authorList>
            <consortium name="EnsemblPlants"/>
        </authorList>
    </citation>
    <scope>IDENTIFICATION</scope>
</reference>
<dbReference type="PANTHER" id="PTHR13318:SF26">
    <property type="entry name" value="F-BOX_LRR-REPEAT PROTEIN 12"/>
    <property type="match status" value="1"/>
</dbReference>
<dbReference type="Gramene" id="Pp3c6_5549V3.1">
    <property type="protein sequence ID" value="Pp3c6_5549V3.1"/>
    <property type="gene ID" value="Pp3c6_5549"/>
</dbReference>
<dbReference type="Proteomes" id="UP000006727">
    <property type="component" value="Chromosome 6"/>
</dbReference>
<dbReference type="EMBL" id="ABEU02000006">
    <property type="protein sequence ID" value="PNR52167.1"/>
    <property type="molecule type" value="Genomic_DNA"/>
</dbReference>
<dbReference type="InParanoid" id="A0A2K1KEF6"/>
<name>A0A2K1KEF6_PHYPA</name>
<accession>A0A2K1KEF6</accession>
<evidence type="ECO:0000313" key="2">
    <source>
        <dbReference type="EnsemblPlants" id="Pp3c6_5549V3.1"/>
    </source>
</evidence>
<reference evidence="1 3" key="2">
    <citation type="journal article" date="2018" name="Plant J.">
        <title>The Physcomitrella patens chromosome-scale assembly reveals moss genome structure and evolution.</title>
        <authorList>
            <person name="Lang D."/>
            <person name="Ullrich K.K."/>
            <person name="Murat F."/>
            <person name="Fuchs J."/>
            <person name="Jenkins J."/>
            <person name="Haas F.B."/>
            <person name="Piednoel M."/>
            <person name="Gundlach H."/>
            <person name="Van Bel M."/>
            <person name="Meyberg R."/>
            <person name="Vives C."/>
            <person name="Morata J."/>
            <person name="Symeonidi A."/>
            <person name="Hiss M."/>
            <person name="Muchero W."/>
            <person name="Kamisugi Y."/>
            <person name="Saleh O."/>
            <person name="Blanc G."/>
            <person name="Decker E.L."/>
            <person name="van Gessel N."/>
            <person name="Grimwood J."/>
            <person name="Hayes R.D."/>
            <person name="Graham S.W."/>
            <person name="Gunter L.E."/>
            <person name="McDaniel S.F."/>
            <person name="Hoernstein S.N.W."/>
            <person name="Larsson A."/>
            <person name="Li F.W."/>
            <person name="Perroud P.F."/>
            <person name="Phillips J."/>
            <person name="Ranjan P."/>
            <person name="Rokshar D.S."/>
            <person name="Rothfels C.J."/>
            <person name="Schneider L."/>
            <person name="Shu S."/>
            <person name="Stevenson D.W."/>
            <person name="Thummler F."/>
            <person name="Tillich M."/>
            <person name="Villarreal Aguilar J.C."/>
            <person name="Widiez T."/>
            <person name="Wong G.K."/>
            <person name="Wymore A."/>
            <person name="Zhang Y."/>
            <person name="Zimmer A.D."/>
            <person name="Quatrano R.S."/>
            <person name="Mayer K.F.X."/>
            <person name="Goodstein D."/>
            <person name="Casacuberta J.M."/>
            <person name="Vandepoele K."/>
            <person name="Reski R."/>
            <person name="Cuming A.C."/>
            <person name="Tuskan G.A."/>
            <person name="Maumus F."/>
            <person name="Salse J."/>
            <person name="Schmutz J."/>
            <person name="Rensing S.A."/>
        </authorList>
    </citation>
    <scope>NUCLEOTIDE SEQUENCE [LARGE SCALE GENOMIC DNA]</scope>
    <source>
        <strain evidence="2 3">cv. Gransden 2004</strain>
    </source>
</reference>
<dbReference type="InterPro" id="IPR032675">
    <property type="entry name" value="LRR_dom_sf"/>
</dbReference>
<organism evidence="1">
    <name type="scientific">Physcomitrium patens</name>
    <name type="common">Spreading-leaved earth moss</name>
    <name type="synonym">Physcomitrella patens</name>
    <dbReference type="NCBI Taxonomy" id="3218"/>
    <lineage>
        <taxon>Eukaryota</taxon>
        <taxon>Viridiplantae</taxon>
        <taxon>Streptophyta</taxon>
        <taxon>Embryophyta</taxon>
        <taxon>Bryophyta</taxon>
        <taxon>Bryophytina</taxon>
        <taxon>Bryopsida</taxon>
        <taxon>Funariidae</taxon>
        <taxon>Funariales</taxon>
        <taxon>Funariaceae</taxon>
        <taxon>Physcomitrium</taxon>
    </lineage>
</organism>
<gene>
    <name evidence="1" type="ORF">PHYPA_008541</name>
</gene>
<reference evidence="1 3" key="1">
    <citation type="journal article" date="2008" name="Science">
        <title>The Physcomitrella genome reveals evolutionary insights into the conquest of land by plants.</title>
        <authorList>
            <person name="Rensing S."/>
            <person name="Lang D."/>
            <person name="Zimmer A."/>
            <person name="Terry A."/>
            <person name="Salamov A."/>
            <person name="Shapiro H."/>
            <person name="Nishiyama T."/>
            <person name="Perroud P.-F."/>
            <person name="Lindquist E."/>
            <person name="Kamisugi Y."/>
            <person name="Tanahashi T."/>
            <person name="Sakakibara K."/>
            <person name="Fujita T."/>
            <person name="Oishi K."/>
            <person name="Shin-I T."/>
            <person name="Kuroki Y."/>
            <person name="Toyoda A."/>
            <person name="Suzuki Y."/>
            <person name="Hashimoto A."/>
            <person name="Yamaguchi K."/>
            <person name="Sugano A."/>
            <person name="Kohara Y."/>
            <person name="Fujiyama A."/>
            <person name="Anterola A."/>
            <person name="Aoki S."/>
            <person name="Ashton N."/>
            <person name="Barbazuk W.B."/>
            <person name="Barker E."/>
            <person name="Bennetzen J."/>
            <person name="Bezanilla M."/>
            <person name="Blankenship R."/>
            <person name="Cho S.H."/>
            <person name="Dutcher S."/>
            <person name="Estelle M."/>
            <person name="Fawcett J.A."/>
            <person name="Gundlach H."/>
            <person name="Hanada K."/>
            <person name="Heyl A."/>
            <person name="Hicks K.A."/>
            <person name="Hugh J."/>
            <person name="Lohr M."/>
            <person name="Mayer K."/>
            <person name="Melkozernov A."/>
            <person name="Murata T."/>
            <person name="Nelson D."/>
            <person name="Pils B."/>
            <person name="Prigge M."/>
            <person name="Reiss B."/>
            <person name="Renner T."/>
            <person name="Rombauts S."/>
            <person name="Rushton P."/>
            <person name="Sanderfoot A."/>
            <person name="Schween G."/>
            <person name="Shiu S.-H."/>
            <person name="Stueber K."/>
            <person name="Theodoulou F.L."/>
            <person name="Tu H."/>
            <person name="Van de Peer Y."/>
            <person name="Verrier P.J."/>
            <person name="Waters E."/>
            <person name="Wood A."/>
            <person name="Yang L."/>
            <person name="Cove D."/>
            <person name="Cuming A."/>
            <person name="Hasebe M."/>
            <person name="Lucas S."/>
            <person name="Mishler D.B."/>
            <person name="Reski R."/>
            <person name="Grigoriev I."/>
            <person name="Quatrano R.S."/>
            <person name="Boore J.L."/>
        </authorList>
    </citation>
    <scope>NUCLEOTIDE SEQUENCE [LARGE SCALE GENOMIC DNA]</scope>
    <source>
        <strain evidence="2 3">cv. Gransden 2004</strain>
    </source>
</reference>
<protein>
    <submittedName>
        <fullName evidence="1 2">Uncharacterized protein</fullName>
    </submittedName>
</protein>
<proteinExistence type="predicted"/>
<sequence>MENVMWIEEALVAIRRRCKKLRKIILSDSYYVGDCSFVAIAKGCFQLEALEINHYHTIRSQGCQQLRLLNVSRYHRVGDVRLISIAQGCPLLMHLDVNICQVRLLLDLKTSLLDNIS</sequence>
<evidence type="ECO:0000313" key="1">
    <source>
        <dbReference type="EMBL" id="PNR52167.1"/>
    </source>
</evidence>
<dbReference type="AlphaFoldDB" id="A0A2K1KEF6"/>
<dbReference type="SUPFAM" id="SSF52047">
    <property type="entry name" value="RNI-like"/>
    <property type="match status" value="1"/>
</dbReference>
<dbReference type="InterPro" id="IPR006553">
    <property type="entry name" value="Leu-rich_rpt_Cys-con_subtyp"/>
</dbReference>
<dbReference type="PANTHER" id="PTHR13318">
    <property type="entry name" value="PARTNER OF PAIRED, ISOFORM B-RELATED"/>
    <property type="match status" value="1"/>
</dbReference>
<keyword evidence="3" id="KW-1185">Reference proteome</keyword>
<evidence type="ECO:0000313" key="3">
    <source>
        <dbReference type="Proteomes" id="UP000006727"/>
    </source>
</evidence>
<dbReference type="SMART" id="SM00367">
    <property type="entry name" value="LRR_CC"/>
    <property type="match status" value="2"/>
</dbReference>
<dbReference type="Gene3D" id="3.80.10.10">
    <property type="entry name" value="Ribonuclease Inhibitor"/>
    <property type="match status" value="2"/>
</dbReference>